<gene>
    <name evidence="2" type="ORF">BVC80_8675g5</name>
</gene>
<proteinExistence type="predicted"/>
<feature type="compositionally biased region" description="Acidic residues" evidence="1">
    <location>
        <begin position="69"/>
        <end position="85"/>
    </location>
</feature>
<sequence length="144" mass="16346">MMTMVRMDGSTQAGSLESQKSLITRSLLFEFSNYEKSETASSDHLSSSSVCSNNVLTNRDQEEIKSNDHEEEERDFEGGGEDDDTSGGLIMIDELRQISVNNNERRIPGFVVGNKHIRFVYNSKDDDDEIEIREDEAEEEGQRD</sequence>
<protein>
    <submittedName>
        <fullName evidence="2">Uncharacterized protein</fullName>
    </submittedName>
</protein>
<keyword evidence="3" id="KW-1185">Reference proteome</keyword>
<dbReference type="Proteomes" id="UP000195402">
    <property type="component" value="Unassembled WGS sequence"/>
</dbReference>
<dbReference type="EMBL" id="MVGT01003502">
    <property type="protein sequence ID" value="OVA03825.1"/>
    <property type="molecule type" value="Genomic_DNA"/>
</dbReference>
<evidence type="ECO:0000313" key="2">
    <source>
        <dbReference type="EMBL" id="OVA03825.1"/>
    </source>
</evidence>
<name>A0A200Q094_MACCD</name>
<dbReference type="InParanoid" id="A0A200Q094"/>
<feature type="compositionally biased region" description="Basic and acidic residues" evidence="1">
    <location>
        <begin position="59"/>
        <end position="68"/>
    </location>
</feature>
<organism evidence="2 3">
    <name type="scientific">Macleaya cordata</name>
    <name type="common">Five-seeded plume-poppy</name>
    <name type="synonym">Bocconia cordata</name>
    <dbReference type="NCBI Taxonomy" id="56857"/>
    <lineage>
        <taxon>Eukaryota</taxon>
        <taxon>Viridiplantae</taxon>
        <taxon>Streptophyta</taxon>
        <taxon>Embryophyta</taxon>
        <taxon>Tracheophyta</taxon>
        <taxon>Spermatophyta</taxon>
        <taxon>Magnoliopsida</taxon>
        <taxon>Ranunculales</taxon>
        <taxon>Papaveraceae</taxon>
        <taxon>Papaveroideae</taxon>
        <taxon>Macleaya</taxon>
    </lineage>
</organism>
<feature type="compositionally biased region" description="Low complexity" evidence="1">
    <location>
        <begin position="39"/>
        <end position="52"/>
    </location>
</feature>
<reference evidence="2 3" key="1">
    <citation type="journal article" date="2017" name="Mol. Plant">
        <title>The Genome of Medicinal Plant Macleaya cordata Provides New Insights into Benzylisoquinoline Alkaloids Metabolism.</title>
        <authorList>
            <person name="Liu X."/>
            <person name="Liu Y."/>
            <person name="Huang P."/>
            <person name="Ma Y."/>
            <person name="Qing Z."/>
            <person name="Tang Q."/>
            <person name="Cao H."/>
            <person name="Cheng P."/>
            <person name="Zheng Y."/>
            <person name="Yuan Z."/>
            <person name="Zhou Y."/>
            <person name="Liu J."/>
            <person name="Tang Z."/>
            <person name="Zhuo Y."/>
            <person name="Zhang Y."/>
            <person name="Yu L."/>
            <person name="Huang J."/>
            <person name="Yang P."/>
            <person name="Peng Q."/>
            <person name="Zhang J."/>
            <person name="Jiang W."/>
            <person name="Zhang Z."/>
            <person name="Lin K."/>
            <person name="Ro D.K."/>
            <person name="Chen X."/>
            <person name="Xiong X."/>
            <person name="Shang Y."/>
            <person name="Huang S."/>
            <person name="Zeng J."/>
        </authorList>
    </citation>
    <scope>NUCLEOTIDE SEQUENCE [LARGE SCALE GENOMIC DNA]</scope>
    <source>
        <strain evidence="3">cv. BLH2017</strain>
        <tissue evidence="2">Root</tissue>
    </source>
</reference>
<feature type="region of interest" description="Disordered" evidence="1">
    <location>
        <begin position="38"/>
        <end position="87"/>
    </location>
</feature>
<feature type="compositionally biased region" description="Acidic residues" evidence="1">
    <location>
        <begin position="125"/>
        <end position="144"/>
    </location>
</feature>
<evidence type="ECO:0000256" key="1">
    <source>
        <dbReference type="SAM" id="MobiDB-lite"/>
    </source>
</evidence>
<comment type="caution">
    <text evidence="2">The sequence shown here is derived from an EMBL/GenBank/DDBJ whole genome shotgun (WGS) entry which is preliminary data.</text>
</comment>
<dbReference type="AlphaFoldDB" id="A0A200Q094"/>
<evidence type="ECO:0000313" key="3">
    <source>
        <dbReference type="Proteomes" id="UP000195402"/>
    </source>
</evidence>
<feature type="region of interest" description="Disordered" evidence="1">
    <location>
        <begin position="123"/>
        <end position="144"/>
    </location>
</feature>
<accession>A0A200Q094</accession>